<keyword evidence="4" id="KW-1185">Reference proteome</keyword>
<sequence>MTRGTVPDTTGPNADRREGTCSYVLPVPDYRESFPRLDETPNWGIDASTPGVRDGAWRCPHDAEGDADYCAFHRDPGERGPDAEPVSTLLIRRIEAANEATDPEQRRRRLQFVGAKLDPLDFESQVVGGESRSTIDLRHASIGAVSCRRTEFRQPIDFSGAVFDSGAAPPESPGREVLDPALEQIPFGIDFTHADFADIVRFDGTTFRRPALFRDAEFDHPTSFGDARFCDHVSFLTADFRDIVMFDDARFRRDVRLQACECVDLIDFKRSYIGGRLSLDRLVCRGDVELDDANLADSPPDADGRWLEPTAGRVTADMAVITGRLSCNDIAFGREIRVREGEIGRLRLQNPDTDGSVAYVDLARSTVETGTLDQPPSDEGSVIYDAHRTTLGNVRFESGSDTTVIDQVRFHRTEYDGFDFTDDDALDLDGANHRIHRFSVDPMSLPCYCGDGSEHDGRFIVDDPACPRHGREFDHDSLQATYAYAKSGADDAGDNASAGSLFYREMCAHRYEHRHEALTRGAGPIGRIAAATRWGRSALLATTTGYGERPYLVVLSSFAVVAAFGATYWAADPLQTEYTVTEAFVFSLQSFVAFVLGAPDSATLFVEALSAIQGFIGAFLIALFVFAFTRRIHR</sequence>
<proteinExistence type="predicted"/>
<dbReference type="RefSeq" id="WP_099255776.1">
    <property type="nucleotide sequence ID" value="NZ_NHOA01000104.1"/>
</dbReference>
<accession>A0A2G1WHQ9</accession>
<dbReference type="OrthoDB" id="199127at2157"/>
<keyword evidence="2" id="KW-0472">Membrane</keyword>
<feature type="transmembrane region" description="Helical" evidence="2">
    <location>
        <begin position="551"/>
        <end position="571"/>
    </location>
</feature>
<evidence type="ECO:0000313" key="3">
    <source>
        <dbReference type="EMBL" id="PHQ38379.1"/>
    </source>
</evidence>
<comment type="caution">
    <text evidence="3">The sequence shown here is derived from an EMBL/GenBank/DDBJ whole genome shotgun (WGS) entry which is preliminary data.</text>
</comment>
<dbReference type="AlphaFoldDB" id="A0A2G1WHQ9"/>
<keyword evidence="2" id="KW-1133">Transmembrane helix</keyword>
<evidence type="ECO:0000313" key="4">
    <source>
        <dbReference type="Proteomes" id="UP000222824"/>
    </source>
</evidence>
<keyword evidence="2" id="KW-0812">Transmembrane</keyword>
<dbReference type="Proteomes" id="UP000222824">
    <property type="component" value="Unassembled WGS sequence"/>
</dbReference>
<feature type="transmembrane region" description="Helical" evidence="2">
    <location>
        <begin position="604"/>
        <end position="628"/>
    </location>
</feature>
<evidence type="ECO:0008006" key="5">
    <source>
        <dbReference type="Google" id="ProtNLM"/>
    </source>
</evidence>
<protein>
    <recommendedName>
        <fullName evidence="5">Potassium channel domain-containing protein</fullName>
    </recommendedName>
</protein>
<feature type="region of interest" description="Disordered" evidence="1">
    <location>
        <begin position="1"/>
        <end position="20"/>
    </location>
</feature>
<feature type="transmembrane region" description="Helical" evidence="2">
    <location>
        <begin position="578"/>
        <end position="598"/>
    </location>
</feature>
<evidence type="ECO:0000256" key="2">
    <source>
        <dbReference type="SAM" id="Phobius"/>
    </source>
</evidence>
<dbReference type="EMBL" id="NHOA01000104">
    <property type="protein sequence ID" value="PHQ38379.1"/>
    <property type="molecule type" value="Genomic_DNA"/>
</dbReference>
<gene>
    <name evidence="3" type="ORF">DJ69_11625</name>
</gene>
<dbReference type="Gene3D" id="2.160.20.80">
    <property type="entry name" value="E3 ubiquitin-protein ligase SopA"/>
    <property type="match status" value="1"/>
</dbReference>
<name>A0A2G1WHQ9_9EURY</name>
<evidence type="ECO:0000256" key="1">
    <source>
        <dbReference type="SAM" id="MobiDB-lite"/>
    </source>
</evidence>
<reference evidence="3 4" key="1">
    <citation type="journal article" date="2014" name="Front. Microbiol.">
        <title>Population and genomic analysis of the genus Halorubrum.</title>
        <authorList>
            <person name="Fullmer M.S."/>
            <person name="Soucy S.M."/>
            <person name="Swithers K.S."/>
            <person name="Makkay A.M."/>
            <person name="Wheeler R."/>
            <person name="Ventosa A."/>
            <person name="Gogarten J.P."/>
            <person name="Papke R.T."/>
        </authorList>
    </citation>
    <scope>NUCLEOTIDE SEQUENCE [LARGE SCALE GENOMIC DNA]</scope>
    <source>
        <strain evidence="3 4">C49</strain>
    </source>
</reference>
<organism evidence="3 4">
    <name type="scientific">Halorubrum persicum</name>
    <dbReference type="NCBI Taxonomy" id="1383844"/>
    <lineage>
        <taxon>Archaea</taxon>
        <taxon>Methanobacteriati</taxon>
        <taxon>Methanobacteriota</taxon>
        <taxon>Stenosarchaea group</taxon>
        <taxon>Halobacteria</taxon>
        <taxon>Halobacteriales</taxon>
        <taxon>Haloferacaceae</taxon>
        <taxon>Halorubrum</taxon>
    </lineage>
</organism>